<keyword evidence="2" id="KW-0564">Palmitate</keyword>
<dbReference type="AlphaFoldDB" id="A0A1R0FB64"/>
<evidence type="ECO:0000256" key="3">
    <source>
        <dbReference type="SAM" id="MobiDB-lite"/>
    </source>
</evidence>
<gene>
    <name evidence="4" type="ORF">PEB0149_017000</name>
</gene>
<dbReference type="InterPro" id="IPR010131">
    <property type="entry name" value="MdtP/NodT-like"/>
</dbReference>
<keyword evidence="2" id="KW-0812">Transmembrane</keyword>
<evidence type="ECO:0000256" key="1">
    <source>
        <dbReference type="ARBA" id="ARBA00007613"/>
    </source>
</evidence>
<dbReference type="EMBL" id="LXYT01000001">
    <property type="protein sequence ID" value="OLY44233.1"/>
    <property type="molecule type" value="Genomic_DNA"/>
</dbReference>
<keyword evidence="2" id="KW-1134">Transmembrane beta strand</keyword>
<dbReference type="Proteomes" id="UP000187344">
    <property type="component" value="Unassembled WGS sequence"/>
</dbReference>
<comment type="similarity">
    <text evidence="1 2">Belongs to the outer membrane factor (OMF) (TC 1.B.17) family.</text>
</comment>
<dbReference type="NCBIfam" id="TIGR01845">
    <property type="entry name" value="outer_NodT"/>
    <property type="match status" value="1"/>
</dbReference>
<evidence type="ECO:0000313" key="5">
    <source>
        <dbReference type="Proteomes" id="UP000187344"/>
    </source>
</evidence>
<evidence type="ECO:0000256" key="2">
    <source>
        <dbReference type="RuleBase" id="RU362097"/>
    </source>
</evidence>
<organism evidence="4 5">
    <name type="scientific">Bartonella apis</name>
    <dbReference type="NCBI Taxonomy" id="1686310"/>
    <lineage>
        <taxon>Bacteria</taxon>
        <taxon>Pseudomonadati</taxon>
        <taxon>Pseudomonadota</taxon>
        <taxon>Alphaproteobacteria</taxon>
        <taxon>Hyphomicrobiales</taxon>
        <taxon>Bartonellaceae</taxon>
        <taxon>Bartonella</taxon>
    </lineage>
</organism>
<dbReference type="Gene3D" id="1.20.1600.10">
    <property type="entry name" value="Outer membrane efflux proteins (OEP)"/>
    <property type="match status" value="1"/>
</dbReference>
<dbReference type="OrthoDB" id="7181739at2"/>
<dbReference type="InterPro" id="IPR003423">
    <property type="entry name" value="OMP_efflux"/>
</dbReference>
<accession>A0A1R0FB64</accession>
<dbReference type="PANTHER" id="PTHR30203">
    <property type="entry name" value="OUTER MEMBRANE CATION EFFLUX PROTEIN"/>
    <property type="match status" value="1"/>
</dbReference>
<feature type="region of interest" description="Disordered" evidence="3">
    <location>
        <begin position="110"/>
        <end position="132"/>
    </location>
</feature>
<reference evidence="4 5" key="1">
    <citation type="submission" date="2016-12" db="EMBL/GenBank/DDBJ databases">
        <title>Comparative genomics of Bartonella apis.</title>
        <authorList>
            <person name="Engel P."/>
        </authorList>
    </citation>
    <scope>NUCLEOTIDE SEQUENCE [LARGE SCALE GENOMIC DNA]</scope>
    <source>
        <strain evidence="4 5">PEB0149</strain>
    </source>
</reference>
<comment type="subcellular location">
    <subcellularLocation>
        <location evidence="2">Cell membrane</location>
        <topology evidence="2">Lipid-anchor</topology>
    </subcellularLocation>
</comment>
<dbReference type="Gene3D" id="2.20.200.10">
    <property type="entry name" value="Outer membrane efflux proteins (OEP)"/>
    <property type="match status" value="1"/>
</dbReference>
<dbReference type="SUPFAM" id="SSF56954">
    <property type="entry name" value="Outer membrane efflux proteins (OEP)"/>
    <property type="match status" value="1"/>
</dbReference>
<keyword evidence="2 4" id="KW-0449">Lipoprotein</keyword>
<feature type="compositionally biased region" description="Polar residues" evidence="3">
    <location>
        <begin position="110"/>
        <end position="120"/>
    </location>
</feature>
<dbReference type="Pfam" id="PF02321">
    <property type="entry name" value="OEP"/>
    <property type="match status" value="2"/>
</dbReference>
<keyword evidence="2" id="KW-0472">Membrane</keyword>
<name>A0A1R0FB64_9HYPH</name>
<evidence type="ECO:0000313" key="4">
    <source>
        <dbReference type="EMBL" id="OLY44233.1"/>
    </source>
</evidence>
<protein>
    <submittedName>
        <fullName evidence="4">Efflux transporter, outer membrane factor (OMF) lipoprotein, NodT family</fullName>
    </submittedName>
</protein>
<dbReference type="GO" id="GO:0015562">
    <property type="term" value="F:efflux transmembrane transporter activity"/>
    <property type="evidence" value="ECO:0007669"/>
    <property type="project" value="InterPro"/>
</dbReference>
<dbReference type="RefSeq" id="WP_075869384.1">
    <property type="nucleotide sequence ID" value="NZ_LXYT01000001.1"/>
</dbReference>
<keyword evidence="5" id="KW-1185">Reference proteome</keyword>
<proteinExistence type="inferred from homology"/>
<dbReference type="PROSITE" id="PS51257">
    <property type="entry name" value="PROKAR_LIPOPROTEIN"/>
    <property type="match status" value="1"/>
</dbReference>
<sequence>MQKRRLQTVCRSTLSLAVFTGFFLLSGCLVGPDYQKPVFKLHSRWSADSRETPSAPPELADWWQRFNDPLLDKLVSDAIAGNNDVQSAKARVREARATLWQTTGTLLPSIDGSASANRNKSAGGPERSQYRGGLDSSWEIDLFGANRRAVEAAKYGLDGAKEDMRATMLTLIGDVATNYAEIRGLQQQIALAQRTAIAQRRTAQLTKDKFAAGAVSQLDVSNAEGQAATTEAGIPQMEANLATTIHRLSVLTGQSPIALDDIMAKTGKIPEPKWPIPAGVPADILLTRPDVRLAERQYAQATARVGQKEADRYPSLTLTGNISTSATQPGELGKSSSISWSAGPGLSIPIFEGGQRIAAVEVARAQRDQSFINYRSSVLTALEDVENALVSMSKERQRSAKLAIAANSYAKALSLSRSLYQSGNTSFLELLNAERSQYSSEQSLIESRVSITKDYISLMKALGGGWDGAVDDTKPEIVDGYTGPHIRKVETESKTR</sequence>
<dbReference type="GO" id="GO:0005886">
    <property type="term" value="C:plasma membrane"/>
    <property type="evidence" value="ECO:0007669"/>
    <property type="project" value="UniProtKB-SubCell"/>
</dbReference>
<comment type="caution">
    <text evidence="4">The sequence shown here is derived from an EMBL/GenBank/DDBJ whole genome shotgun (WGS) entry which is preliminary data.</text>
</comment>